<sequence length="39" mass="4088">MFCAPRVQPGFETGIPPDLDFRAVCSVRSAASAEEASSS</sequence>
<dbReference type="AlphaFoldDB" id="A0A226WLB5"/>
<evidence type="ECO:0000313" key="1">
    <source>
        <dbReference type="EMBL" id="OXC71994.1"/>
    </source>
</evidence>
<proteinExistence type="predicted"/>
<reference evidence="2" key="1">
    <citation type="submission" date="2017-01" db="EMBL/GenBank/DDBJ databases">
        <title>Genome Analysis of Deinococcus marmoris KOPRI26562.</title>
        <authorList>
            <person name="Kim J.H."/>
            <person name="Oh H.-M."/>
        </authorList>
    </citation>
    <scope>NUCLEOTIDE SEQUENCE [LARGE SCALE GENOMIC DNA]</scope>
    <source>
        <strain evidence="2">PAMC 26633</strain>
    </source>
</reference>
<protein>
    <submittedName>
        <fullName evidence="1">Uncharacterized protein</fullName>
    </submittedName>
</protein>
<gene>
    <name evidence="1" type="ORF">BSU04_44230</name>
</gene>
<dbReference type="Proteomes" id="UP000214720">
    <property type="component" value="Unassembled WGS sequence"/>
</dbReference>
<dbReference type="EMBL" id="MTHB01000288">
    <property type="protein sequence ID" value="OXC71994.1"/>
    <property type="molecule type" value="Genomic_DNA"/>
</dbReference>
<accession>A0A226WLB5</accession>
<evidence type="ECO:0000313" key="2">
    <source>
        <dbReference type="Proteomes" id="UP000214720"/>
    </source>
</evidence>
<comment type="caution">
    <text evidence="1">The sequence shown here is derived from an EMBL/GenBank/DDBJ whole genome shotgun (WGS) entry which is preliminary data.</text>
</comment>
<organism evidence="1 2">
    <name type="scientific">Caballeronia sordidicola</name>
    <name type="common">Burkholderia sordidicola</name>
    <dbReference type="NCBI Taxonomy" id="196367"/>
    <lineage>
        <taxon>Bacteria</taxon>
        <taxon>Pseudomonadati</taxon>
        <taxon>Pseudomonadota</taxon>
        <taxon>Betaproteobacteria</taxon>
        <taxon>Burkholderiales</taxon>
        <taxon>Burkholderiaceae</taxon>
        <taxon>Caballeronia</taxon>
    </lineage>
</organism>
<name>A0A226WLB5_CABSO</name>